<sequence>MSGIQHNSSLFFALAGGGFAALGSVSAKLAVDQGDTPALAHFVSSWFPAAAGLSPGGVAATARVLMLGCIGVCNFLQWLFFTKALRFGQSTARVMMLQTVANFAMTAVCGVYVFGDVLGLRWWMGASLIAAGLTMLSSN</sequence>
<reference evidence="1" key="1">
    <citation type="submission" date="2022-07" db="EMBL/GenBank/DDBJ databases">
        <title>Phylogenomic reconstructions and comparative analyses of Kickxellomycotina fungi.</title>
        <authorList>
            <person name="Reynolds N.K."/>
            <person name="Stajich J.E."/>
            <person name="Barry K."/>
            <person name="Grigoriev I.V."/>
            <person name="Crous P."/>
            <person name="Smith M.E."/>
        </authorList>
    </citation>
    <scope>NUCLEOTIDE SEQUENCE</scope>
    <source>
        <strain evidence="1">CBS 190363</strain>
    </source>
</reference>
<gene>
    <name evidence="1" type="ORF">IWW38_004549</name>
</gene>
<organism evidence="1 2">
    <name type="scientific">Coemansia aciculifera</name>
    <dbReference type="NCBI Taxonomy" id="417176"/>
    <lineage>
        <taxon>Eukaryota</taxon>
        <taxon>Fungi</taxon>
        <taxon>Fungi incertae sedis</taxon>
        <taxon>Zoopagomycota</taxon>
        <taxon>Kickxellomycotina</taxon>
        <taxon>Kickxellomycetes</taxon>
        <taxon>Kickxellales</taxon>
        <taxon>Kickxellaceae</taxon>
        <taxon>Coemansia</taxon>
    </lineage>
</organism>
<name>A0ACC1LXZ5_9FUNG</name>
<evidence type="ECO:0000313" key="1">
    <source>
        <dbReference type="EMBL" id="KAJ2889708.1"/>
    </source>
</evidence>
<evidence type="ECO:0000313" key="2">
    <source>
        <dbReference type="Proteomes" id="UP001139981"/>
    </source>
</evidence>
<comment type="caution">
    <text evidence="1">The sequence shown here is derived from an EMBL/GenBank/DDBJ whole genome shotgun (WGS) entry which is preliminary data.</text>
</comment>
<proteinExistence type="predicted"/>
<keyword evidence="2" id="KW-1185">Reference proteome</keyword>
<dbReference type="Proteomes" id="UP001139981">
    <property type="component" value="Unassembled WGS sequence"/>
</dbReference>
<dbReference type="EMBL" id="JANBVB010001706">
    <property type="protein sequence ID" value="KAJ2889708.1"/>
    <property type="molecule type" value="Genomic_DNA"/>
</dbReference>
<protein>
    <submittedName>
        <fullName evidence="1">Uncharacterized protein</fullName>
    </submittedName>
</protein>
<accession>A0ACC1LXZ5</accession>